<name>A0ABQ4PEW3_9GAMM</name>
<dbReference type="RefSeq" id="WP_119978443.1">
    <property type="nucleotide sequence ID" value="NZ_BPFB01000013.1"/>
</dbReference>
<organism evidence="3 4">
    <name type="scientific">Shewanella algidipiscicola</name>
    <dbReference type="NCBI Taxonomy" id="614070"/>
    <lineage>
        <taxon>Bacteria</taxon>
        <taxon>Pseudomonadati</taxon>
        <taxon>Pseudomonadota</taxon>
        <taxon>Gammaproteobacteria</taxon>
        <taxon>Alteromonadales</taxon>
        <taxon>Shewanellaceae</taxon>
        <taxon>Shewanella</taxon>
    </lineage>
</organism>
<keyword evidence="4" id="KW-1185">Reference proteome</keyword>
<dbReference type="Gene3D" id="1.10.10.10">
    <property type="entry name" value="Winged helix-like DNA-binding domain superfamily/Winged helix DNA-binding domain"/>
    <property type="match status" value="1"/>
</dbReference>
<dbReference type="InterPro" id="IPR036390">
    <property type="entry name" value="WH_DNA-bd_sf"/>
</dbReference>
<evidence type="ECO:0000313" key="3">
    <source>
        <dbReference type="EMBL" id="GIU45641.1"/>
    </source>
</evidence>
<dbReference type="Pfam" id="PF04703">
    <property type="entry name" value="FaeA"/>
    <property type="match status" value="1"/>
</dbReference>
<evidence type="ECO:0000313" key="4">
    <source>
        <dbReference type="Proteomes" id="UP000761574"/>
    </source>
</evidence>
<evidence type="ECO:0000256" key="2">
    <source>
        <dbReference type="ARBA" id="ARBA00023163"/>
    </source>
</evidence>
<reference evidence="3 4" key="1">
    <citation type="submission" date="2021-05" db="EMBL/GenBank/DDBJ databases">
        <title>Molecular characterization for Shewanella algae harboring chromosomal blaOXA-55-like strains isolated from clinical and environment sample.</title>
        <authorList>
            <person name="Ohama Y."/>
            <person name="Aoki K."/>
            <person name="Harada S."/>
            <person name="Moriya K."/>
            <person name="Ishii Y."/>
            <person name="Tateda K."/>
        </authorList>
    </citation>
    <scope>NUCLEOTIDE SEQUENCE [LARGE SCALE GENOMIC DNA]</scope>
    <source>
        <strain evidence="3 4">LMG 23746</strain>
    </source>
</reference>
<keyword evidence="1" id="KW-0805">Transcription regulation</keyword>
<accession>A0ABQ4PEW3</accession>
<dbReference type="InterPro" id="IPR036388">
    <property type="entry name" value="WH-like_DNA-bd_sf"/>
</dbReference>
<dbReference type="EMBL" id="BPFB01000013">
    <property type="protein sequence ID" value="GIU45641.1"/>
    <property type="molecule type" value="Genomic_DNA"/>
</dbReference>
<dbReference type="PANTHER" id="PTHR30363:SF28">
    <property type="entry name" value="TRANSCRIPTIONAL REGULATORY PROTEIN-RELATED"/>
    <property type="match status" value="1"/>
</dbReference>
<dbReference type="Proteomes" id="UP000761574">
    <property type="component" value="Unassembled WGS sequence"/>
</dbReference>
<dbReference type="InterPro" id="IPR050313">
    <property type="entry name" value="Carb_Metab_HTH_regulators"/>
</dbReference>
<dbReference type="PANTHER" id="PTHR30363">
    <property type="entry name" value="HTH-TYPE TRANSCRIPTIONAL REGULATOR SRLR-RELATED"/>
    <property type="match status" value="1"/>
</dbReference>
<sequence length="214" mass="23981">MTKKTSEKIVDYIKVTGPCTAKALAEQFSLTTMGVRQHLQGLEETGMLIFDDRKASRGRPTRYWSLTKKSDALFPDKHDDLTLQLIESVKVVFGDSGLEQLISHREEASKVLYQSALAHHASVLDKLHALARLRTDEGYVATVEQEDNHFWLLENHCPICAAASSCVNFCRSELQLFQWLFEGVATVSREEHIIEGARRCAYKVTPVTGLAGES</sequence>
<gene>
    <name evidence="3" type="primary">azrR</name>
    <name evidence="3" type="ORF">TUM4630_14200</name>
</gene>
<dbReference type="SUPFAM" id="SSF46785">
    <property type="entry name" value="Winged helix' DNA-binding domain"/>
    <property type="match status" value="1"/>
</dbReference>
<comment type="caution">
    <text evidence="3">The sequence shown here is derived from an EMBL/GenBank/DDBJ whole genome shotgun (WGS) entry which is preliminary data.</text>
</comment>
<protein>
    <submittedName>
        <fullName evidence="3">Transcriptional regulator</fullName>
    </submittedName>
</protein>
<keyword evidence="2" id="KW-0804">Transcription</keyword>
<dbReference type="InterPro" id="IPR006793">
    <property type="entry name" value="FaeA"/>
</dbReference>
<evidence type="ECO:0000256" key="1">
    <source>
        <dbReference type="ARBA" id="ARBA00023015"/>
    </source>
</evidence>
<proteinExistence type="predicted"/>